<dbReference type="PATRIC" id="fig|1158607.3.peg.5154"/>
<evidence type="ECO:0000256" key="1">
    <source>
        <dbReference type="ARBA" id="ARBA00093462"/>
    </source>
</evidence>
<reference evidence="3 4" key="1">
    <citation type="submission" date="2013-02" db="EMBL/GenBank/DDBJ databases">
        <title>The Genome Sequence of Enterococcus pallens BAA-351.</title>
        <authorList>
            <consortium name="The Broad Institute Genome Sequencing Platform"/>
            <consortium name="The Broad Institute Genome Sequencing Center for Infectious Disease"/>
            <person name="Earl A.M."/>
            <person name="Gilmore M.S."/>
            <person name="Lebreton F."/>
            <person name="Walker B."/>
            <person name="Young S.K."/>
            <person name="Zeng Q."/>
            <person name="Gargeya S."/>
            <person name="Fitzgerald M."/>
            <person name="Haas B."/>
            <person name="Abouelleil A."/>
            <person name="Alvarado L."/>
            <person name="Arachchi H.M."/>
            <person name="Berlin A.M."/>
            <person name="Chapman S.B."/>
            <person name="Dewar J."/>
            <person name="Goldberg J."/>
            <person name="Griggs A."/>
            <person name="Gujja S."/>
            <person name="Hansen M."/>
            <person name="Howarth C."/>
            <person name="Imamovic A."/>
            <person name="Larimer J."/>
            <person name="McCowan C."/>
            <person name="Murphy C."/>
            <person name="Neiman D."/>
            <person name="Pearson M."/>
            <person name="Priest M."/>
            <person name="Roberts A."/>
            <person name="Saif S."/>
            <person name="Shea T."/>
            <person name="Sisk P."/>
            <person name="Sykes S."/>
            <person name="Wortman J."/>
            <person name="Nusbaum C."/>
            <person name="Birren B."/>
        </authorList>
    </citation>
    <scope>NUCLEOTIDE SEQUENCE [LARGE SCALE GENOMIC DNA]</scope>
    <source>
        <strain evidence="3 4">ATCC BAA-351</strain>
    </source>
</reference>
<proteinExistence type="inferred from homology"/>
<organism evidence="3 4">
    <name type="scientific">Enterococcus pallens ATCC BAA-351</name>
    <dbReference type="NCBI Taxonomy" id="1158607"/>
    <lineage>
        <taxon>Bacteria</taxon>
        <taxon>Bacillati</taxon>
        <taxon>Bacillota</taxon>
        <taxon>Bacilli</taxon>
        <taxon>Lactobacillales</taxon>
        <taxon>Enterococcaceae</taxon>
        <taxon>Enterococcus</taxon>
    </lineage>
</organism>
<dbReference type="AlphaFoldDB" id="R2S1M6"/>
<dbReference type="STRING" id="160454.RV10_GL003681"/>
<evidence type="ECO:0000259" key="2">
    <source>
        <dbReference type="Pfam" id="PF07261"/>
    </source>
</evidence>
<dbReference type="InterPro" id="IPR034829">
    <property type="entry name" value="DnaD-like_sf"/>
</dbReference>
<dbReference type="SUPFAM" id="SSF158499">
    <property type="entry name" value="DnaD domain-like"/>
    <property type="match status" value="1"/>
</dbReference>
<name>R2S1M6_9ENTE</name>
<dbReference type="eggNOG" id="COG3935">
    <property type="taxonomic scope" value="Bacteria"/>
</dbReference>
<comment type="caution">
    <text evidence="3">The sequence shown here is derived from an EMBL/GenBank/DDBJ whole genome shotgun (WGS) entry which is preliminary data.</text>
</comment>
<protein>
    <submittedName>
        <fullName evidence="3">DnaD domain-containing protein</fullName>
    </submittedName>
</protein>
<evidence type="ECO:0000313" key="4">
    <source>
        <dbReference type="Proteomes" id="UP000013782"/>
    </source>
</evidence>
<dbReference type="Proteomes" id="UP000013782">
    <property type="component" value="Unassembled WGS sequence"/>
</dbReference>
<dbReference type="InterPro" id="IPR006343">
    <property type="entry name" value="DnaB/C_C"/>
</dbReference>
<gene>
    <name evidence="3" type="ORF">UAU_05177</name>
</gene>
<feature type="domain" description="DnaB/C C-terminal" evidence="2">
    <location>
        <begin position="181"/>
        <end position="241"/>
    </location>
</feature>
<dbReference type="InterPro" id="IPR053162">
    <property type="entry name" value="DnaD"/>
</dbReference>
<dbReference type="Gene3D" id="1.10.10.630">
    <property type="entry name" value="DnaD domain-like"/>
    <property type="match status" value="1"/>
</dbReference>
<dbReference type="Pfam" id="PF07261">
    <property type="entry name" value="DnaB_2"/>
    <property type="match status" value="1"/>
</dbReference>
<dbReference type="RefSeq" id="WP_010760099.1">
    <property type="nucleotide sequence ID" value="NZ_ASWD01000003.1"/>
</dbReference>
<dbReference type="PANTHER" id="PTHR37293:SF5">
    <property type="entry name" value="DNA REPLICATION PROTEIN"/>
    <property type="match status" value="1"/>
</dbReference>
<keyword evidence="4" id="KW-1185">Reference proteome</keyword>
<accession>R2S1M6</accession>
<dbReference type="PANTHER" id="PTHR37293">
    <property type="entry name" value="PHAGE REPLICATION PROTEIN-RELATED"/>
    <property type="match status" value="1"/>
</dbReference>
<sequence length="308" mass="35362">MDYIRQINAFENLNEYNEIGPGAQLLWYKLMRVANLSGWQNELSISNTRLQSMTKTSEKTLINNRNQLIQTGLLQYKKRGRTKAGIYILTDLTGKFPAKTTVNNIATGNFTVDSTVNRKVNPSVDSSVDSTVDSTVDTSAYINKTKQDKTKNNIASEYSDNSNSEQTAVSYWLNQVNPAEAPFITQSIQHWVQDFNGQDDIVIAAIDDMLQNGARNYKYLDKILKTWESLKLDTPQKVSKHLAGHYHKKVKAKFTNYGQTLYTYYQQELRFSPKMTFEDYVERKRLNERDKIALEQYIKSLEGTNEVS</sequence>
<evidence type="ECO:0000313" key="3">
    <source>
        <dbReference type="EMBL" id="EOH86731.1"/>
    </source>
</evidence>
<comment type="similarity">
    <text evidence="1">Belongs to the DnaB/DnaD family.</text>
</comment>
<dbReference type="NCBIfam" id="TIGR01446">
    <property type="entry name" value="DnaD_dom"/>
    <property type="match status" value="1"/>
</dbReference>
<dbReference type="HOGENOM" id="CLU_074315_2_0_9"/>
<dbReference type="EMBL" id="AJAQ01000050">
    <property type="protein sequence ID" value="EOH86731.1"/>
    <property type="molecule type" value="Genomic_DNA"/>
</dbReference>